<dbReference type="GO" id="GO:0045892">
    <property type="term" value="P:negative regulation of DNA-templated transcription"/>
    <property type="evidence" value="ECO:0007669"/>
    <property type="project" value="TreeGrafter"/>
</dbReference>
<keyword evidence="2" id="KW-0238">DNA-binding</keyword>
<dbReference type="InterPro" id="IPR036388">
    <property type="entry name" value="WH-like_DNA-bd_sf"/>
</dbReference>
<evidence type="ECO:0000259" key="4">
    <source>
        <dbReference type="PROSITE" id="PS50949"/>
    </source>
</evidence>
<dbReference type="Pfam" id="PF07702">
    <property type="entry name" value="UTRA"/>
    <property type="match status" value="1"/>
</dbReference>
<evidence type="ECO:0000256" key="2">
    <source>
        <dbReference type="ARBA" id="ARBA00023125"/>
    </source>
</evidence>
<dbReference type="GO" id="GO:0003677">
    <property type="term" value="F:DNA binding"/>
    <property type="evidence" value="ECO:0007669"/>
    <property type="project" value="UniProtKB-KW"/>
</dbReference>
<dbReference type="EMBL" id="QRDP01000004">
    <property type="protein sequence ID" value="RED16773.1"/>
    <property type="molecule type" value="Genomic_DNA"/>
</dbReference>
<dbReference type="SMART" id="SM00345">
    <property type="entry name" value="HTH_GNTR"/>
    <property type="match status" value="1"/>
</dbReference>
<evidence type="ECO:0000313" key="6">
    <source>
        <dbReference type="Proteomes" id="UP000256310"/>
    </source>
</evidence>
<keyword evidence="1" id="KW-0805">Transcription regulation</keyword>
<dbReference type="PRINTS" id="PR00035">
    <property type="entry name" value="HTHGNTR"/>
</dbReference>
<feature type="domain" description="HTH gntR-type" evidence="4">
    <location>
        <begin position="17"/>
        <end position="85"/>
    </location>
</feature>
<proteinExistence type="predicted"/>
<dbReference type="AlphaFoldDB" id="A0A3D9FG80"/>
<keyword evidence="6" id="KW-1185">Reference proteome</keyword>
<sequence length="259" mass="28720">MTGKTDSSGAVDRMQAVPLYHQIFLQLREEITSGERAFGSRLPTEQELSKQFAVSRITARRALDELAENQLVERKRRVGTHVIFRSPARPIQGNIEQALESLLNFGRATQVKLLEVDTVPAHPPIDEALDLPTDTPVLRVVRDRWLDGAPLGHFVSYIPSDLGEAMTRAKLKTTPMLTLLEDAGAQIGAAHQTISATLADATVSASLQIDIGSPILRVSRTVLDVNERPVQHILAQFRPDRYQIRLDLNSPRGMEPQII</sequence>
<dbReference type="SMART" id="SM00866">
    <property type="entry name" value="UTRA"/>
    <property type="match status" value="1"/>
</dbReference>
<dbReference type="Proteomes" id="UP000256310">
    <property type="component" value="Unassembled WGS sequence"/>
</dbReference>
<evidence type="ECO:0000313" key="5">
    <source>
        <dbReference type="EMBL" id="RED16773.1"/>
    </source>
</evidence>
<dbReference type="Pfam" id="PF00392">
    <property type="entry name" value="GntR"/>
    <property type="match status" value="1"/>
</dbReference>
<keyword evidence="3" id="KW-0804">Transcription</keyword>
<dbReference type="Gene3D" id="3.40.1410.10">
    <property type="entry name" value="Chorismate lyase-like"/>
    <property type="match status" value="1"/>
</dbReference>
<organism evidence="5 6">
    <name type="scientific">Parasphingopyxis lamellibrachiae</name>
    <dbReference type="NCBI Taxonomy" id="680125"/>
    <lineage>
        <taxon>Bacteria</taxon>
        <taxon>Pseudomonadati</taxon>
        <taxon>Pseudomonadota</taxon>
        <taxon>Alphaproteobacteria</taxon>
        <taxon>Sphingomonadales</taxon>
        <taxon>Sphingomonadaceae</taxon>
        <taxon>Parasphingopyxis</taxon>
    </lineage>
</organism>
<dbReference type="PANTHER" id="PTHR44846">
    <property type="entry name" value="MANNOSYL-D-GLYCERATE TRANSPORT/METABOLISM SYSTEM REPRESSOR MNGR-RELATED"/>
    <property type="match status" value="1"/>
</dbReference>
<dbReference type="InterPro" id="IPR011663">
    <property type="entry name" value="UTRA"/>
</dbReference>
<reference evidence="5 6" key="1">
    <citation type="submission" date="2018-07" db="EMBL/GenBank/DDBJ databases">
        <title>Genomic Encyclopedia of Type Strains, Phase IV (KMG-IV): sequencing the most valuable type-strain genomes for metagenomic binning, comparative biology and taxonomic classification.</title>
        <authorList>
            <person name="Goeker M."/>
        </authorList>
    </citation>
    <scope>NUCLEOTIDE SEQUENCE [LARGE SCALE GENOMIC DNA]</scope>
    <source>
        <strain evidence="5 6">DSM 26725</strain>
    </source>
</reference>
<evidence type="ECO:0000256" key="3">
    <source>
        <dbReference type="ARBA" id="ARBA00023163"/>
    </source>
</evidence>
<dbReference type="InterPro" id="IPR028978">
    <property type="entry name" value="Chorismate_lyase_/UTRA_dom_sf"/>
</dbReference>
<comment type="caution">
    <text evidence="5">The sequence shown here is derived from an EMBL/GenBank/DDBJ whole genome shotgun (WGS) entry which is preliminary data.</text>
</comment>
<dbReference type="Gene3D" id="1.10.10.10">
    <property type="entry name" value="Winged helix-like DNA-binding domain superfamily/Winged helix DNA-binding domain"/>
    <property type="match status" value="1"/>
</dbReference>
<dbReference type="GO" id="GO:0003700">
    <property type="term" value="F:DNA-binding transcription factor activity"/>
    <property type="evidence" value="ECO:0007669"/>
    <property type="project" value="InterPro"/>
</dbReference>
<dbReference type="InterPro" id="IPR050679">
    <property type="entry name" value="Bact_HTH_transcr_reg"/>
</dbReference>
<name>A0A3D9FG80_9SPHN</name>
<evidence type="ECO:0000256" key="1">
    <source>
        <dbReference type="ARBA" id="ARBA00023015"/>
    </source>
</evidence>
<dbReference type="PANTHER" id="PTHR44846:SF1">
    <property type="entry name" value="MANNOSYL-D-GLYCERATE TRANSPORT_METABOLISM SYSTEM REPRESSOR MNGR-RELATED"/>
    <property type="match status" value="1"/>
</dbReference>
<dbReference type="InterPro" id="IPR036390">
    <property type="entry name" value="WH_DNA-bd_sf"/>
</dbReference>
<dbReference type="SUPFAM" id="SSF64288">
    <property type="entry name" value="Chorismate lyase-like"/>
    <property type="match status" value="1"/>
</dbReference>
<protein>
    <submittedName>
        <fullName evidence="5">GntR family transcriptional regulator</fullName>
    </submittedName>
</protein>
<dbReference type="RefSeq" id="WP_245953774.1">
    <property type="nucleotide sequence ID" value="NZ_QRDP01000004.1"/>
</dbReference>
<dbReference type="InterPro" id="IPR000524">
    <property type="entry name" value="Tscrpt_reg_HTH_GntR"/>
</dbReference>
<dbReference type="SUPFAM" id="SSF46785">
    <property type="entry name" value="Winged helix' DNA-binding domain"/>
    <property type="match status" value="1"/>
</dbReference>
<dbReference type="CDD" id="cd07377">
    <property type="entry name" value="WHTH_GntR"/>
    <property type="match status" value="1"/>
</dbReference>
<accession>A0A3D9FG80</accession>
<dbReference type="PROSITE" id="PS50949">
    <property type="entry name" value="HTH_GNTR"/>
    <property type="match status" value="1"/>
</dbReference>
<gene>
    <name evidence="5" type="ORF">DFR46_1803</name>
</gene>